<evidence type="ECO:0000313" key="4">
    <source>
        <dbReference type="Proteomes" id="UP000274909"/>
    </source>
</evidence>
<dbReference type="GO" id="GO:0009294">
    <property type="term" value="P:DNA-mediated transformation"/>
    <property type="evidence" value="ECO:0007669"/>
    <property type="project" value="InterPro"/>
</dbReference>
<sequence length="323" mass="34798">MRAEVRRLELTAMSVVGAYHWRMTIPEERLEAAVVVALRGTASIKKLSPSEVRAALEEGRNPVEVLRESADLVAQLADFDSPLDDAQKEIVNWREAGLDVMFSFNERYPRPLLQVYDYPPVIFGRGTHANDFDAIAIVGSRVASTKSLNLARALGRRLAIERVTVVSGLARGIDTAAHLGALEAGGRTVAVLGQGAGTPIYPKENAALARQILSEEGQTLSQFWPGSSPTKQTFPIRNVTMSGLSAVTAIVDAAEQSGTRHQAAAAVRHGRRVLLHESVVRQTSWGNDLVEKGLAEPFIGEDDGVELALQILRTTSSAGAVFA</sequence>
<evidence type="ECO:0000256" key="1">
    <source>
        <dbReference type="ARBA" id="ARBA00006525"/>
    </source>
</evidence>
<evidence type="ECO:0000313" key="3">
    <source>
        <dbReference type="EMBL" id="RUR01844.1"/>
    </source>
</evidence>
<dbReference type="Gene3D" id="3.40.50.450">
    <property type="match status" value="1"/>
</dbReference>
<comment type="caution">
    <text evidence="3">The sequence shown here is derived from an EMBL/GenBank/DDBJ whole genome shotgun (WGS) entry which is preliminary data.</text>
</comment>
<dbReference type="InterPro" id="IPR057666">
    <property type="entry name" value="DrpA_SLOG"/>
</dbReference>
<reference evidence="3 4" key="1">
    <citation type="submission" date="2018-12" db="EMBL/GenBank/DDBJ databases">
        <authorList>
            <person name="Li F."/>
        </authorList>
    </citation>
    <scope>NUCLEOTIDE SEQUENCE [LARGE SCALE GENOMIC DNA]</scope>
    <source>
        <strain evidence="3 4">EGI 6500705</strain>
    </source>
</reference>
<dbReference type="SUPFAM" id="SSF102405">
    <property type="entry name" value="MCP/YpsA-like"/>
    <property type="match status" value="1"/>
</dbReference>
<keyword evidence="4" id="KW-1185">Reference proteome</keyword>
<feature type="domain" description="Smf/DprA SLOG" evidence="2">
    <location>
        <begin position="101"/>
        <end position="303"/>
    </location>
</feature>
<evidence type="ECO:0000259" key="2">
    <source>
        <dbReference type="Pfam" id="PF02481"/>
    </source>
</evidence>
<proteinExistence type="inferred from homology"/>
<dbReference type="EMBL" id="RZGZ01000002">
    <property type="protein sequence ID" value="RUR01844.1"/>
    <property type="molecule type" value="Genomic_DNA"/>
</dbReference>
<dbReference type="AlphaFoldDB" id="A0A3S0XBZ3"/>
<accession>A0A3S0XBZ3</accession>
<organism evidence="3 4">
    <name type="scientific">Labedella endophytica</name>
    <dbReference type="NCBI Taxonomy" id="1523160"/>
    <lineage>
        <taxon>Bacteria</taxon>
        <taxon>Bacillati</taxon>
        <taxon>Actinomycetota</taxon>
        <taxon>Actinomycetes</taxon>
        <taxon>Micrococcales</taxon>
        <taxon>Microbacteriaceae</taxon>
        <taxon>Labedella</taxon>
    </lineage>
</organism>
<comment type="similarity">
    <text evidence="1">Belongs to the DprA/Smf family.</text>
</comment>
<dbReference type="InterPro" id="IPR003488">
    <property type="entry name" value="DprA"/>
</dbReference>
<name>A0A3S0XBZ3_9MICO</name>
<protein>
    <submittedName>
        <fullName evidence="3">DNA-processing protein DprA</fullName>
    </submittedName>
</protein>
<dbReference type="PANTHER" id="PTHR43022">
    <property type="entry name" value="PROTEIN SMF"/>
    <property type="match status" value="1"/>
</dbReference>
<dbReference type="PANTHER" id="PTHR43022:SF1">
    <property type="entry name" value="PROTEIN SMF"/>
    <property type="match status" value="1"/>
</dbReference>
<gene>
    <name evidence="3" type="ORF">ELQ94_10370</name>
</gene>
<dbReference type="Proteomes" id="UP000274909">
    <property type="component" value="Unassembled WGS sequence"/>
</dbReference>
<dbReference type="Pfam" id="PF02481">
    <property type="entry name" value="DNA_processg_A"/>
    <property type="match status" value="1"/>
</dbReference>